<evidence type="ECO:0000256" key="1">
    <source>
        <dbReference type="ARBA" id="ARBA00010638"/>
    </source>
</evidence>
<dbReference type="EC" id="6.3.3.2" evidence="4"/>
<dbReference type="GO" id="GO:0030272">
    <property type="term" value="F:5-formyltetrahydrofolate cyclo-ligase activity"/>
    <property type="evidence" value="ECO:0007669"/>
    <property type="project" value="UniProtKB-EC"/>
</dbReference>
<dbReference type="InterPro" id="IPR037171">
    <property type="entry name" value="NagB/RpiA_transferase-like"/>
</dbReference>
<keyword evidence="5" id="KW-0436">Ligase</keyword>
<keyword evidence="3 4" id="KW-0067">ATP-binding</keyword>
<dbReference type="Gene3D" id="3.40.50.10420">
    <property type="entry name" value="NagB/RpiA/CoA transferase-like"/>
    <property type="match status" value="1"/>
</dbReference>
<evidence type="ECO:0000313" key="5">
    <source>
        <dbReference type="EMBL" id="TBW58488.1"/>
    </source>
</evidence>
<dbReference type="EMBL" id="SJDL01000004">
    <property type="protein sequence ID" value="TBW58488.1"/>
    <property type="molecule type" value="Genomic_DNA"/>
</dbReference>
<reference evidence="5 6" key="1">
    <citation type="submission" date="2019-02" db="EMBL/GenBank/DDBJ databases">
        <title>Marinobacter halodurans sp. nov., a marine bacterium isolated from sea tidal flat.</title>
        <authorList>
            <person name="Yoo Y."/>
            <person name="Lee D.W."/>
            <person name="Kim B.S."/>
            <person name="Kim J.-J."/>
        </authorList>
    </citation>
    <scope>NUCLEOTIDE SEQUENCE [LARGE SCALE GENOMIC DNA]</scope>
    <source>
        <strain evidence="5 6">YJ-S3-2</strain>
    </source>
</reference>
<comment type="cofactor">
    <cofactor evidence="4">
        <name>Mg(2+)</name>
        <dbReference type="ChEBI" id="CHEBI:18420"/>
    </cofactor>
</comment>
<protein>
    <recommendedName>
        <fullName evidence="4">5-formyltetrahydrofolate cyclo-ligase</fullName>
        <ecNumber evidence="4">6.3.3.2</ecNumber>
    </recommendedName>
</protein>
<keyword evidence="4" id="KW-0479">Metal-binding</keyword>
<evidence type="ECO:0000256" key="3">
    <source>
        <dbReference type="ARBA" id="ARBA00022840"/>
    </source>
</evidence>
<dbReference type="InterPro" id="IPR002698">
    <property type="entry name" value="FTHF_cligase"/>
</dbReference>
<comment type="catalytic activity">
    <reaction evidence="4">
        <text>(6S)-5-formyl-5,6,7,8-tetrahydrofolate + ATP = (6R)-5,10-methenyltetrahydrofolate + ADP + phosphate</text>
        <dbReference type="Rhea" id="RHEA:10488"/>
        <dbReference type="ChEBI" id="CHEBI:30616"/>
        <dbReference type="ChEBI" id="CHEBI:43474"/>
        <dbReference type="ChEBI" id="CHEBI:57455"/>
        <dbReference type="ChEBI" id="CHEBI:57457"/>
        <dbReference type="ChEBI" id="CHEBI:456216"/>
        <dbReference type="EC" id="6.3.3.2"/>
    </reaction>
</comment>
<evidence type="ECO:0000256" key="2">
    <source>
        <dbReference type="ARBA" id="ARBA00022741"/>
    </source>
</evidence>
<evidence type="ECO:0000256" key="4">
    <source>
        <dbReference type="RuleBase" id="RU361279"/>
    </source>
</evidence>
<dbReference type="InterPro" id="IPR024185">
    <property type="entry name" value="FTHF_cligase-like_sf"/>
</dbReference>
<comment type="caution">
    <text evidence="5">The sequence shown here is derived from an EMBL/GenBank/DDBJ whole genome shotgun (WGS) entry which is preliminary data.</text>
</comment>
<name>A0ABY1ZTC3_9GAMM</name>
<keyword evidence="4" id="KW-0460">Magnesium</keyword>
<keyword evidence="2 4" id="KW-0547">Nucleotide-binding</keyword>
<dbReference type="Pfam" id="PF01812">
    <property type="entry name" value="5-FTHF_cyc-lig"/>
    <property type="match status" value="1"/>
</dbReference>
<proteinExistence type="inferred from homology"/>
<dbReference type="NCBIfam" id="TIGR02727">
    <property type="entry name" value="MTHFS_bact"/>
    <property type="match status" value="1"/>
</dbReference>
<sequence length="239" mass="27551">MTAFLPPLPASPDRKRLRRQLRQRRRSLSPAAQRKASRALVRQLMRYFSQSRARHIGLYLPNDGEIDPRAFIIEARRRRQTVYLPVLHPILGNRLWFYRLDPTTRLKPNRFGIPEPAARNAPRRAPWALDAVLMPLVGFDRQGGRLGMGGGFYDRTFAFKRREAARPPALIGLAHDSQQVEKLPVESWDVPMDAVITPARQVACDVGGIRERQEPGRLFIGHFRLGEKRQGRLRRRTLN</sequence>
<dbReference type="Proteomes" id="UP000313645">
    <property type="component" value="Unassembled WGS sequence"/>
</dbReference>
<evidence type="ECO:0000313" key="6">
    <source>
        <dbReference type="Proteomes" id="UP000313645"/>
    </source>
</evidence>
<gene>
    <name evidence="5" type="ORF">EZI54_03650</name>
</gene>
<organism evidence="5 6">
    <name type="scientific">Marinobacter halodurans</name>
    <dbReference type="NCBI Taxonomy" id="2528979"/>
    <lineage>
        <taxon>Bacteria</taxon>
        <taxon>Pseudomonadati</taxon>
        <taxon>Pseudomonadota</taxon>
        <taxon>Gammaproteobacteria</taxon>
        <taxon>Pseudomonadales</taxon>
        <taxon>Marinobacteraceae</taxon>
        <taxon>Marinobacter</taxon>
    </lineage>
</organism>
<dbReference type="SUPFAM" id="SSF100950">
    <property type="entry name" value="NagB/RpiA/CoA transferase-like"/>
    <property type="match status" value="1"/>
</dbReference>
<dbReference type="PANTHER" id="PTHR23407">
    <property type="entry name" value="ATPASE INHIBITOR/5-FORMYLTETRAHYDROFOLATE CYCLO-LIGASE"/>
    <property type="match status" value="1"/>
</dbReference>
<accession>A0ABY1ZTC3</accession>
<comment type="similarity">
    <text evidence="1 4">Belongs to the 5-formyltetrahydrofolate cyclo-ligase family.</text>
</comment>
<keyword evidence="6" id="KW-1185">Reference proteome</keyword>
<dbReference type="PANTHER" id="PTHR23407:SF1">
    <property type="entry name" value="5-FORMYLTETRAHYDROFOLATE CYCLO-LIGASE"/>
    <property type="match status" value="1"/>
</dbReference>